<comment type="caution">
    <text evidence="2">The sequence shown here is derived from an EMBL/GenBank/DDBJ whole genome shotgun (WGS) entry which is preliminary data.</text>
</comment>
<feature type="compositionally biased region" description="Basic and acidic residues" evidence="1">
    <location>
        <begin position="21"/>
        <end position="79"/>
    </location>
</feature>
<gene>
    <name evidence="2" type="ORF">NE237_004083</name>
</gene>
<organism evidence="2 3">
    <name type="scientific">Protea cynaroides</name>
    <dbReference type="NCBI Taxonomy" id="273540"/>
    <lineage>
        <taxon>Eukaryota</taxon>
        <taxon>Viridiplantae</taxon>
        <taxon>Streptophyta</taxon>
        <taxon>Embryophyta</taxon>
        <taxon>Tracheophyta</taxon>
        <taxon>Spermatophyta</taxon>
        <taxon>Magnoliopsida</taxon>
        <taxon>Proteales</taxon>
        <taxon>Proteaceae</taxon>
        <taxon>Protea</taxon>
    </lineage>
</organism>
<sequence>MRMREGEGRKERKKKKRKEERRKEEEKERREKKEREKREKRGGFSRREKREVVRKEGEKEKEAVKREAEREKREEEEKRRRNRGREREEGEETKEKKRRRRERRKRRGERGKEKEEAITIVIFSKQFATEDSSIVGTRSRISQNRVTGGGVGLPRARKGKFLKLCYHGGGRHYRGPSDKKGRLRRLRPNIRSGSRRWVGIFIPQALFIIIHRVQSCKPVAGRFTNMEGSTSHGPSTSQTSIELRHRRGHIEALRTNRREDPNQIPTVNVNHHGQVFGLHLIKLLTFLGSLARTLDTIPLNFDDWRKVPIYYKELAWKDILVGKVGGELDEQLADLRDDTSVQNEIFVQVMGPELHGRIHSAGVGVSPRYLGLTQRNL</sequence>
<feature type="compositionally biased region" description="Basic and acidic residues" evidence="1">
    <location>
        <begin position="1"/>
        <end position="10"/>
    </location>
</feature>
<evidence type="ECO:0000313" key="3">
    <source>
        <dbReference type="Proteomes" id="UP001141806"/>
    </source>
</evidence>
<accession>A0A9Q0KI86</accession>
<keyword evidence="3" id="KW-1185">Reference proteome</keyword>
<proteinExistence type="predicted"/>
<dbReference type="Proteomes" id="UP001141806">
    <property type="component" value="Unassembled WGS sequence"/>
</dbReference>
<feature type="compositionally biased region" description="Basic residues" evidence="1">
    <location>
        <begin position="96"/>
        <end position="109"/>
    </location>
</feature>
<dbReference type="AlphaFoldDB" id="A0A9Q0KI86"/>
<feature type="region of interest" description="Disordered" evidence="1">
    <location>
        <begin position="1"/>
        <end position="111"/>
    </location>
</feature>
<name>A0A9Q0KI86_9MAGN</name>
<feature type="compositionally biased region" description="Basic residues" evidence="1">
    <location>
        <begin position="11"/>
        <end position="20"/>
    </location>
</feature>
<protein>
    <submittedName>
        <fullName evidence="2">Uncharacterized protein</fullName>
    </submittedName>
</protein>
<reference evidence="2" key="1">
    <citation type="journal article" date="2023" name="Plant J.">
        <title>The genome of the king protea, Protea cynaroides.</title>
        <authorList>
            <person name="Chang J."/>
            <person name="Duong T.A."/>
            <person name="Schoeman C."/>
            <person name="Ma X."/>
            <person name="Roodt D."/>
            <person name="Barker N."/>
            <person name="Li Z."/>
            <person name="Van de Peer Y."/>
            <person name="Mizrachi E."/>
        </authorList>
    </citation>
    <scope>NUCLEOTIDE SEQUENCE</scope>
    <source>
        <tissue evidence="2">Young leaves</tissue>
    </source>
</reference>
<dbReference type="EMBL" id="JAMYWD010000005">
    <property type="protein sequence ID" value="KAJ4970984.1"/>
    <property type="molecule type" value="Genomic_DNA"/>
</dbReference>
<evidence type="ECO:0000256" key="1">
    <source>
        <dbReference type="SAM" id="MobiDB-lite"/>
    </source>
</evidence>
<evidence type="ECO:0000313" key="2">
    <source>
        <dbReference type="EMBL" id="KAJ4970984.1"/>
    </source>
</evidence>